<dbReference type="InterPro" id="IPR003018">
    <property type="entry name" value="GAF"/>
</dbReference>
<dbReference type="InterPro" id="IPR000160">
    <property type="entry name" value="GGDEF_dom"/>
</dbReference>
<reference evidence="5" key="1">
    <citation type="submission" date="2016-11" db="EMBL/GenBank/DDBJ databases">
        <authorList>
            <person name="Varghese N."/>
            <person name="Submissions S."/>
        </authorList>
    </citation>
    <scope>NUCLEOTIDE SEQUENCE [LARGE SCALE GENOMIC DNA]</scope>
    <source>
        <strain evidence="5">GAS401</strain>
    </source>
</reference>
<gene>
    <name evidence="4" type="ORF">SAMN05444170_4300</name>
</gene>
<dbReference type="Gene3D" id="3.30.450.40">
    <property type="match status" value="1"/>
</dbReference>
<dbReference type="SUPFAM" id="SSF55781">
    <property type="entry name" value="GAF domain-like"/>
    <property type="match status" value="1"/>
</dbReference>
<dbReference type="SMART" id="SM00267">
    <property type="entry name" value="GGDEF"/>
    <property type="match status" value="1"/>
</dbReference>
<dbReference type="EC" id="2.7.7.65" evidence="1"/>
<dbReference type="SMART" id="SM00065">
    <property type="entry name" value="GAF"/>
    <property type="match status" value="1"/>
</dbReference>
<dbReference type="InterPro" id="IPR050469">
    <property type="entry name" value="Diguanylate_Cyclase"/>
</dbReference>
<evidence type="ECO:0000313" key="5">
    <source>
        <dbReference type="Proteomes" id="UP000184096"/>
    </source>
</evidence>
<evidence type="ECO:0000256" key="2">
    <source>
        <dbReference type="ARBA" id="ARBA00034247"/>
    </source>
</evidence>
<name>A0A1M7UBU3_9BRAD</name>
<dbReference type="PROSITE" id="PS50887">
    <property type="entry name" value="GGDEF"/>
    <property type="match status" value="1"/>
</dbReference>
<protein>
    <recommendedName>
        <fullName evidence="1">diguanylate cyclase</fullName>
        <ecNumber evidence="1">2.7.7.65</ecNumber>
    </recommendedName>
</protein>
<dbReference type="PANTHER" id="PTHR45138:SF9">
    <property type="entry name" value="DIGUANYLATE CYCLASE DGCM-RELATED"/>
    <property type="match status" value="1"/>
</dbReference>
<dbReference type="AlphaFoldDB" id="A0A1M7UBU3"/>
<evidence type="ECO:0000256" key="1">
    <source>
        <dbReference type="ARBA" id="ARBA00012528"/>
    </source>
</evidence>
<dbReference type="RefSeq" id="WP_072820854.1">
    <property type="nucleotide sequence ID" value="NZ_LT670849.1"/>
</dbReference>
<dbReference type="InterPro" id="IPR043128">
    <property type="entry name" value="Rev_trsase/Diguanyl_cyclase"/>
</dbReference>
<dbReference type="Pfam" id="PF00990">
    <property type="entry name" value="GGDEF"/>
    <property type="match status" value="1"/>
</dbReference>
<dbReference type="GO" id="GO:0043709">
    <property type="term" value="P:cell adhesion involved in single-species biofilm formation"/>
    <property type="evidence" value="ECO:0007669"/>
    <property type="project" value="TreeGrafter"/>
</dbReference>
<dbReference type="GO" id="GO:1902201">
    <property type="term" value="P:negative regulation of bacterial-type flagellum-dependent cell motility"/>
    <property type="evidence" value="ECO:0007669"/>
    <property type="project" value="TreeGrafter"/>
</dbReference>
<dbReference type="EMBL" id="LT670849">
    <property type="protein sequence ID" value="SHN80388.1"/>
    <property type="molecule type" value="Genomic_DNA"/>
</dbReference>
<dbReference type="CDD" id="cd01949">
    <property type="entry name" value="GGDEF"/>
    <property type="match status" value="1"/>
</dbReference>
<sequence>MGYEAGHSAKLDACEQDRLAALDQYDVLDTPPEEAFDRITRLVRSIFGVSMSTVTLIDGHRQWFKSQQGMPNAETERAPALCNAAIHHPRPLVVPDTLQDRRFADNPFVVGAPFIRFYAGVQLRSPEGHAIGTLCAMHDQPKTFDNAQLAILVDLAKTVTSELELRTVATRDALTGALSRRALREECSRAISLARRHRFELACIFFDLDHFKNINDTHGHGTGGQVLRACVEACRGELRSTDTVGRFGGEEFVVLLPHTGAQAAMAVAEKIRGAIARCRVEAEAGPLRVTASFGVAALDGGDLDVDQLVKRADAALYAAKDGGRNNCQMWQTVEEVNPGLLRRVLKAGQITFNGGRSTIECTIRGLSRNGAMLQVISTADVPDRFKLGVLSDELYRMCRIATKRDTQIEVVFE</sequence>
<proteinExistence type="predicted"/>
<dbReference type="NCBIfam" id="TIGR00254">
    <property type="entry name" value="GGDEF"/>
    <property type="match status" value="1"/>
</dbReference>
<dbReference type="Proteomes" id="UP000184096">
    <property type="component" value="Chromosome I"/>
</dbReference>
<evidence type="ECO:0000259" key="3">
    <source>
        <dbReference type="PROSITE" id="PS50887"/>
    </source>
</evidence>
<dbReference type="SUPFAM" id="SSF55073">
    <property type="entry name" value="Nucleotide cyclase"/>
    <property type="match status" value="1"/>
</dbReference>
<dbReference type="OrthoDB" id="315417at2"/>
<dbReference type="GO" id="GO:0005886">
    <property type="term" value="C:plasma membrane"/>
    <property type="evidence" value="ECO:0007669"/>
    <property type="project" value="TreeGrafter"/>
</dbReference>
<dbReference type="InterPro" id="IPR029787">
    <property type="entry name" value="Nucleotide_cyclase"/>
</dbReference>
<comment type="catalytic activity">
    <reaction evidence="2">
        <text>2 GTP = 3',3'-c-di-GMP + 2 diphosphate</text>
        <dbReference type="Rhea" id="RHEA:24898"/>
        <dbReference type="ChEBI" id="CHEBI:33019"/>
        <dbReference type="ChEBI" id="CHEBI:37565"/>
        <dbReference type="ChEBI" id="CHEBI:58805"/>
        <dbReference type="EC" id="2.7.7.65"/>
    </reaction>
</comment>
<feature type="domain" description="GGDEF" evidence="3">
    <location>
        <begin position="199"/>
        <end position="332"/>
    </location>
</feature>
<accession>A0A1M7UBU3</accession>
<dbReference type="Gene3D" id="3.30.70.270">
    <property type="match status" value="1"/>
</dbReference>
<dbReference type="PANTHER" id="PTHR45138">
    <property type="entry name" value="REGULATORY COMPONENTS OF SENSORY TRANSDUCTION SYSTEM"/>
    <property type="match status" value="1"/>
</dbReference>
<keyword evidence="5" id="KW-1185">Reference proteome</keyword>
<dbReference type="FunFam" id="3.30.70.270:FF:000001">
    <property type="entry name" value="Diguanylate cyclase domain protein"/>
    <property type="match status" value="1"/>
</dbReference>
<dbReference type="Pfam" id="PF01590">
    <property type="entry name" value="GAF"/>
    <property type="match status" value="1"/>
</dbReference>
<dbReference type="InterPro" id="IPR029016">
    <property type="entry name" value="GAF-like_dom_sf"/>
</dbReference>
<evidence type="ECO:0000313" key="4">
    <source>
        <dbReference type="EMBL" id="SHN80388.1"/>
    </source>
</evidence>
<dbReference type="GO" id="GO:0052621">
    <property type="term" value="F:diguanylate cyclase activity"/>
    <property type="evidence" value="ECO:0007669"/>
    <property type="project" value="UniProtKB-EC"/>
</dbReference>
<organism evidence="4 5">
    <name type="scientific">Bradyrhizobium erythrophlei</name>
    <dbReference type="NCBI Taxonomy" id="1437360"/>
    <lineage>
        <taxon>Bacteria</taxon>
        <taxon>Pseudomonadati</taxon>
        <taxon>Pseudomonadota</taxon>
        <taxon>Alphaproteobacteria</taxon>
        <taxon>Hyphomicrobiales</taxon>
        <taxon>Nitrobacteraceae</taxon>
        <taxon>Bradyrhizobium</taxon>
    </lineage>
</organism>